<sequence length="144" mass="15795">MFLRGLLLSLTVSALFLQTTAETGAAEKKKAEEKPAAPAPVEEKPAPYDDRLLRMAEILGSVHYLRNLCNGRETEWRQLMTDLLAEETRNEPKRAAALTAGFNRGYRSFAATYTKCTPQAVAAEGKYRAEGATLASEIAARFGN</sequence>
<name>A0A936YMW4_9HYPH</name>
<dbReference type="AlphaFoldDB" id="A0A936YMW4"/>
<reference evidence="3" key="1">
    <citation type="submission" date="2021-01" db="EMBL/GenBank/DDBJ databases">
        <title>Rhizobium sp. strain KVB221 16S ribosomal RNA gene Genome sequencing and assembly.</title>
        <authorList>
            <person name="Kang M."/>
        </authorList>
    </citation>
    <scope>NUCLEOTIDE SEQUENCE</scope>
    <source>
        <strain evidence="3">KVB221</strain>
    </source>
</reference>
<comment type="caution">
    <text evidence="3">The sequence shown here is derived from an EMBL/GenBank/DDBJ whole genome shotgun (WGS) entry which is preliminary data.</text>
</comment>
<evidence type="ECO:0000313" key="4">
    <source>
        <dbReference type="Proteomes" id="UP000633219"/>
    </source>
</evidence>
<dbReference type="NCBIfam" id="TIGR02301">
    <property type="entry name" value="TIGR02301 family protein"/>
    <property type="match status" value="1"/>
</dbReference>
<evidence type="ECO:0000256" key="1">
    <source>
        <dbReference type="SAM" id="MobiDB-lite"/>
    </source>
</evidence>
<protein>
    <submittedName>
        <fullName evidence="3">TIGR02301 family protein</fullName>
    </submittedName>
</protein>
<feature type="region of interest" description="Disordered" evidence="1">
    <location>
        <begin position="24"/>
        <end position="46"/>
    </location>
</feature>
<accession>A0A936YMW4</accession>
<feature type="chain" id="PRO_5037805787" evidence="2">
    <location>
        <begin position="22"/>
        <end position="144"/>
    </location>
</feature>
<feature type="compositionally biased region" description="Basic and acidic residues" evidence="1">
    <location>
        <begin position="25"/>
        <end position="46"/>
    </location>
</feature>
<evidence type="ECO:0000313" key="3">
    <source>
        <dbReference type="EMBL" id="MBL0371171.1"/>
    </source>
</evidence>
<organism evidence="3 4">
    <name type="scientific">Rhizobium setariae</name>
    <dbReference type="NCBI Taxonomy" id="2801340"/>
    <lineage>
        <taxon>Bacteria</taxon>
        <taxon>Pseudomonadati</taxon>
        <taxon>Pseudomonadota</taxon>
        <taxon>Alphaproteobacteria</taxon>
        <taxon>Hyphomicrobiales</taxon>
        <taxon>Rhizobiaceae</taxon>
        <taxon>Rhizobium/Agrobacterium group</taxon>
        <taxon>Rhizobium</taxon>
    </lineage>
</organism>
<feature type="signal peptide" evidence="2">
    <location>
        <begin position="1"/>
        <end position="21"/>
    </location>
</feature>
<proteinExistence type="predicted"/>
<keyword evidence="4" id="KW-1185">Reference proteome</keyword>
<dbReference type="InterPro" id="IPR012645">
    <property type="entry name" value="CHP02301"/>
</dbReference>
<dbReference type="Pfam" id="PF09539">
    <property type="entry name" value="DUF2385"/>
    <property type="match status" value="1"/>
</dbReference>
<dbReference type="RefSeq" id="WP_201653427.1">
    <property type="nucleotide sequence ID" value="NZ_JAEQNC010000002.1"/>
</dbReference>
<evidence type="ECO:0000256" key="2">
    <source>
        <dbReference type="SAM" id="SignalP"/>
    </source>
</evidence>
<keyword evidence="2" id="KW-0732">Signal</keyword>
<dbReference type="Proteomes" id="UP000633219">
    <property type="component" value="Unassembled WGS sequence"/>
</dbReference>
<gene>
    <name evidence="3" type="ORF">JJB09_03945</name>
</gene>
<dbReference type="EMBL" id="JAEQNC010000002">
    <property type="protein sequence ID" value="MBL0371171.1"/>
    <property type="molecule type" value="Genomic_DNA"/>
</dbReference>